<feature type="transmembrane region" description="Helical" evidence="1">
    <location>
        <begin position="31"/>
        <end position="50"/>
    </location>
</feature>
<comment type="caution">
    <text evidence="2">The sequence shown here is derived from an EMBL/GenBank/DDBJ whole genome shotgun (WGS) entry which is preliminary data.</text>
</comment>
<organism evidence="2 3">
    <name type="scientific">Salinirubrum litoreum</name>
    <dbReference type="NCBI Taxonomy" id="1126234"/>
    <lineage>
        <taxon>Archaea</taxon>
        <taxon>Methanobacteriati</taxon>
        <taxon>Methanobacteriota</taxon>
        <taxon>Stenosarchaea group</taxon>
        <taxon>Halobacteria</taxon>
        <taxon>Halobacteriales</taxon>
        <taxon>Haloferacaceae</taxon>
        <taxon>Salinirubrum</taxon>
    </lineage>
</organism>
<keyword evidence="1" id="KW-0472">Membrane</keyword>
<dbReference type="EMBL" id="JBHSKX010000002">
    <property type="protein sequence ID" value="MFC5367774.1"/>
    <property type="molecule type" value="Genomic_DNA"/>
</dbReference>
<reference evidence="2 3" key="1">
    <citation type="journal article" date="2019" name="Int. J. Syst. Evol. Microbiol.">
        <title>The Global Catalogue of Microorganisms (GCM) 10K type strain sequencing project: providing services to taxonomists for standard genome sequencing and annotation.</title>
        <authorList>
            <consortium name="The Broad Institute Genomics Platform"/>
            <consortium name="The Broad Institute Genome Sequencing Center for Infectious Disease"/>
            <person name="Wu L."/>
            <person name="Ma J."/>
        </authorList>
    </citation>
    <scope>NUCLEOTIDE SEQUENCE [LARGE SCALE GENOMIC DNA]</scope>
    <source>
        <strain evidence="2 3">CGMCC 1.12237</strain>
    </source>
</reference>
<accession>A0ABD5RCM2</accession>
<dbReference type="Proteomes" id="UP001596201">
    <property type="component" value="Unassembled WGS sequence"/>
</dbReference>
<protein>
    <submittedName>
        <fullName evidence="2">Uncharacterized protein</fullName>
    </submittedName>
</protein>
<name>A0ABD5RCM2_9EURY</name>
<evidence type="ECO:0000313" key="3">
    <source>
        <dbReference type="Proteomes" id="UP001596201"/>
    </source>
</evidence>
<dbReference type="AlphaFoldDB" id="A0ABD5RCM2"/>
<keyword evidence="1" id="KW-0812">Transmembrane</keyword>
<evidence type="ECO:0000313" key="2">
    <source>
        <dbReference type="EMBL" id="MFC5367774.1"/>
    </source>
</evidence>
<proteinExistence type="predicted"/>
<evidence type="ECO:0000256" key="1">
    <source>
        <dbReference type="SAM" id="Phobius"/>
    </source>
</evidence>
<sequence>MDKLASAALNFATNFLLAFAVVGLLRNRSAGVKAGIVFGLLGAVGTWLLYDRFAESGDKSEVSLDDLAVEPTA</sequence>
<dbReference type="RefSeq" id="WP_227230021.1">
    <property type="nucleotide sequence ID" value="NZ_JAJCVJ010000002.1"/>
</dbReference>
<keyword evidence="3" id="KW-1185">Reference proteome</keyword>
<gene>
    <name evidence="2" type="ORF">ACFPJ5_12605</name>
</gene>
<feature type="transmembrane region" description="Helical" evidence="1">
    <location>
        <begin position="7"/>
        <end position="25"/>
    </location>
</feature>
<keyword evidence="1" id="KW-1133">Transmembrane helix</keyword>